<protein>
    <submittedName>
        <fullName evidence="1">Uncharacterized protein</fullName>
    </submittedName>
</protein>
<proteinExistence type="predicted"/>
<name>A0AAE0ZP07_9GAST</name>
<accession>A0AAE0ZP07</accession>
<gene>
    <name evidence="1" type="ORF">RRG08_031395</name>
</gene>
<dbReference type="Proteomes" id="UP001283361">
    <property type="component" value="Unassembled WGS sequence"/>
</dbReference>
<reference evidence="1" key="1">
    <citation type="journal article" date="2023" name="G3 (Bethesda)">
        <title>A reference genome for the long-term kleptoplast-retaining sea slug Elysia crispata morphotype clarki.</title>
        <authorList>
            <person name="Eastman K.E."/>
            <person name="Pendleton A.L."/>
            <person name="Shaikh M.A."/>
            <person name="Suttiyut T."/>
            <person name="Ogas R."/>
            <person name="Tomko P."/>
            <person name="Gavelis G."/>
            <person name="Widhalm J.R."/>
            <person name="Wisecaver J.H."/>
        </authorList>
    </citation>
    <scope>NUCLEOTIDE SEQUENCE</scope>
    <source>
        <strain evidence="1">ECLA1</strain>
    </source>
</reference>
<organism evidence="1 2">
    <name type="scientific">Elysia crispata</name>
    <name type="common">lettuce slug</name>
    <dbReference type="NCBI Taxonomy" id="231223"/>
    <lineage>
        <taxon>Eukaryota</taxon>
        <taxon>Metazoa</taxon>
        <taxon>Spiralia</taxon>
        <taxon>Lophotrochozoa</taxon>
        <taxon>Mollusca</taxon>
        <taxon>Gastropoda</taxon>
        <taxon>Heterobranchia</taxon>
        <taxon>Euthyneura</taxon>
        <taxon>Panpulmonata</taxon>
        <taxon>Sacoglossa</taxon>
        <taxon>Placobranchoidea</taxon>
        <taxon>Plakobranchidae</taxon>
        <taxon>Elysia</taxon>
    </lineage>
</organism>
<evidence type="ECO:0000313" key="1">
    <source>
        <dbReference type="EMBL" id="KAK3772371.1"/>
    </source>
</evidence>
<comment type="caution">
    <text evidence="1">The sequence shown here is derived from an EMBL/GenBank/DDBJ whole genome shotgun (WGS) entry which is preliminary data.</text>
</comment>
<dbReference type="AlphaFoldDB" id="A0AAE0ZP07"/>
<sequence>MTEETLGERGQVTTKTAHQTRKIAAVKVTENTKRSVGDKPQAIDFLMSRVLQKSYIRLLYESCHGLCDSDDNRAHILPPPSDPISSQLSLKCHPCVLNRRLLWCGTVRRDQEVTGKRMKDVALQRNGKSADDKYWRVTHLLRQNQVK</sequence>
<evidence type="ECO:0000313" key="2">
    <source>
        <dbReference type="Proteomes" id="UP001283361"/>
    </source>
</evidence>
<keyword evidence="2" id="KW-1185">Reference proteome</keyword>
<dbReference type="EMBL" id="JAWDGP010003624">
    <property type="protein sequence ID" value="KAK3772371.1"/>
    <property type="molecule type" value="Genomic_DNA"/>
</dbReference>